<feature type="region of interest" description="Disordered" evidence="1">
    <location>
        <begin position="48"/>
        <end position="86"/>
    </location>
</feature>
<accession>A0AAU9JU88</accession>
<reference evidence="2" key="1">
    <citation type="submission" date="2021-09" db="EMBL/GenBank/DDBJ databases">
        <authorList>
            <consortium name="AG Swart"/>
            <person name="Singh M."/>
            <person name="Singh A."/>
            <person name="Seah K."/>
            <person name="Emmerich C."/>
        </authorList>
    </citation>
    <scope>NUCLEOTIDE SEQUENCE</scope>
    <source>
        <strain evidence="2">ATCC30299</strain>
    </source>
</reference>
<protein>
    <submittedName>
        <fullName evidence="2">Uncharacterized protein</fullName>
    </submittedName>
</protein>
<gene>
    <name evidence="2" type="ORF">BSTOLATCC_MIC46680</name>
</gene>
<feature type="compositionally biased region" description="Basic and acidic residues" evidence="1">
    <location>
        <begin position="51"/>
        <end position="60"/>
    </location>
</feature>
<dbReference type="AlphaFoldDB" id="A0AAU9JU88"/>
<comment type="caution">
    <text evidence="2">The sequence shown here is derived from an EMBL/GenBank/DDBJ whole genome shotgun (WGS) entry which is preliminary data.</text>
</comment>
<evidence type="ECO:0000313" key="3">
    <source>
        <dbReference type="Proteomes" id="UP001162131"/>
    </source>
</evidence>
<organism evidence="2 3">
    <name type="scientific">Blepharisma stoltei</name>
    <dbReference type="NCBI Taxonomy" id="1481888"/>
    <lineage>
        <taxon>Eukaryota</taxon>
        <taxon>Sar</taxon>
        <taxon>Alveolata</taxon>
        <taxon>Ciliophora</taxon>
        <taxon>Postciliodesmatophora</taxon>
        <taxon>Heterotrichea</taxon>
        <taxon>Heterotrichida</taxon>
        <taxon>Blepharismidae</taxon>
        <taxon>Blepharisma</taxon>
    </lineage>
</organism>
<keyword evidence="3" id="KW-1185">Reference proteome</keyword>
<name>A0AAU9JU88_9CILI</name>
<feature type="compositionally biased region" description="Basic and acidic residues" evidence="1">
    <location>
        <begin position="67"/>
        <end position="82"/>
    </location>
</feature>
<dbReference type="Proteomes" id="UP001162131">
    <property type="component" value="Unassembled WGS sequence"/>
</dbReference>
<dbReference type="EMBL" id="CAJZBQ010000046">
    <property type="protein sequence ID" value="CAG9328689.1"/>
    <property type="molecule type" value="Genomic_DNA"/>
</dbReference>
<evidence type="ECO:0000256" key="1">
    <source>
        <dbReference type="SAM" id="MobiDB-lite"/>
    </source>
</evidence>
<proteinExistence type="predicted"/>
<sequence>MIIQLPKLLENTKCRPFAHHNFRHRRSNSPQSNYFNKGDKLRFESIPMENRPQEINDRPHTSFHNRRNNDRSSCKSVPRERASQIFSDTKPIRERESLGLLDKLSLYKHNDTLQEPSLAWLLCDYNKKQPKAKEKENNSSKEVFRLRNEKISLPSKYSTSNRDTPLKQRLKKAKNLLFSQKTVSNDENIKCYSLNIKKFTSDIKNTTFAKPSKHPEKSHTTIEIQTDLIGEDTVIHIPDCISESNSQEEDSPMHQYHPKYL</sequence>
<evidence type="ECO:0000313" key="2">
    <source>
        <dbReference type="EMBL" id="CAG9328689.1"/>
    </source>
</evidence>